<organism evidence="1 2">
    <name type="scientific">Helianthus annuus</name>
    <name type="common">Common sunflower</name>
    <dbReference type="NCBI Taxonomy" id="4232"/>
    <lineage>
        <taxon>Eukaryota</taxon>
        <taxon>Viridiplantae</taxon>
        <taxon>Streptophyta</taxon>
        <taxon>Embryophyta</taxon>
        <taxon>Tracheophyta</taxon>
        <taxon>Spermatophyta</taxon>
        <taxon>Magnoliopsida</taxon>
        <taxon>eudicotyledons</taxon>
        <taxon>Gunneridae</taxon>
        <taxon>Pentapetalae</taxon>
        <taxon>asterids</taxon>
        <taxon>campanulids</taxon>
        <taxon>Asterales</taxon>
        <taxon>Asteraceae</taxon>
        <taxon>Asteroideae</taxon>
        <taxon>Heliantheae alliance</taxon>
        <taxon>Heliantheae</taxon>
        <taxon>Helianthus</taxon>
    </lineage>
</organism>
<keyword evidence="2" id="KW-1185">Reference proteome</keyword>
<protein>
    <submittedName>
        <fullName evidence="1">Uncharacterized protein</fullName>
    </submittedName>
</protein>
<gene>
    <name evidence="1" type="ORF">HanXRQr2_Chr06g0240931</name>
</gene>
<dbReference type="Gramene" id="mRNA:HanXRQr2_Chr06g0240931">
    <property type="protein sequence ID" value="CDS:HanXRQr2_Chr06g0240931.1"/>
    <property type="gene ID" value="HanXRQr2_Chr06g0240931"/>
</dbReference>
<dbReference type="PROSITE" id="PS51257">
    <property type="entry name" value="PROKAR_LIPOPROTEIN"/>
    <property type="match status" value="1"/>
</dbReference>
<accession>A0A9K3NII3</accession>
<dbReference type="Proteomes" id="UP000215914">
    <property type="component" value="Unassembled WGS sequence"/>
</dbReference>
<evidence type="ECO:0000313" key="1">
    <source>
        <dbReference type="EMBL" id="KAF5800813.1"/>
    </source>
</evidence>
<name>A0A9K3NII3_HELAN</name>
<dbReference type="EMBL" id="MNCJ02000321">
    <property type="protein sequence ID" value="KAF5800813.1"/>
    <property type="molecule type" value="Genomic_DNA"/>
</dbReference>
<dbReference type="AlphaFoldDB" id="A0A9K3NII3"/>
<sequence>MLNRPAIFSGLFMACKFMYTITNKLLTTNIQQEKGVIKLNLRSKLVTMWALMEKLMVTQLVENKKKS</sequence>
<reference evidence="1" key="2">
    <citation type="submission" date="2020-06" db="EMBL/GenBank/DDBJ databases">
        <title>Helianthus annuus Genome sequencing and assembly Release 2.</title>
        <authorList>
            <person name="Gouzy J."/>
            <person name="Langlade N."/>
            <person name="Munos S."/>
        </authorList>
    </citation>
    <scope>NUCLEOTIDE SEQUENCE</scope>
    <source>
        <tissue evidence="1">Leaves</tissue>
    </source>
</reference>
<evidence type="ECO:0000313" key="2">
    <source>
        <dbReference type="Proteomes" id="UP000215914"/>
    </source>
</evidence>
<comment type="caution">
    <text evidence="1">The sequence shown here is derived from an EMBL/GenBank/DDBJ whole genome shotgun (WGS) entry which is preliminary data.</text>
</comment>
<proteinExistence type="predicted"/>
<reference evidence="1" key="1">
    <citation type="journal article" date="2017" name="Nature">
        <title>The sunflower genome provides insights into oil metabolism, flowering and Asterid evolution.</title>
        <authorList>
            <person name="Badouin H."/>
            <person name="Gouzy J."/>
            <person name="Grassa C.J."/>
            <person name="Murat F."/>
            <person name="Staton S.E."/>
            <person name="Cottret L."/>
            <person name="Lelandais-Briere C."/>
            <person name="Owens G.L."/>
            <person name="Carrere S."/>
            <person name="Mayjonade B."/>
            <person name="Legrand L."/>
            <person name="Gill N."/>
            <person name="Kane N.C."/>
            <person name="Bowers J.E."/>
            <person name="Hubner S."/>
            <person name="Bellec A."/>
            <person name="Berard A."/>
            <person name="Berges H."/>
            <person name="Blanchet N."/>
            <person name="Boniface M.C."/>
            <person name="Brunel D."/>
            <person name="Catrice O."/>
            <person name="Chaidir N."/>
            <person name="Claudel C."/>
            <person name="Donnadieu C."/>
            <person name="Faraut T."/>
            <person name="Fievet G."/>
            <person name="Helmstetter N."/>
            <person name="King M."/>
            <person name="Knapp S.J."/>
            <person name="Lai Z."/>
            <person name="Le Paslier M.C."/>
            <person name="Lippi Y."/>
            <person name="Lorenzon L."/>
            <person name="Mandel J.R."/>
            <person name="Marage G."/>
            <person name="Marchand G."/>
            <person name="Marquand E."/>
            <person name="Bret-Mestries E."/>
            <person name="Morien E."/>
            <person name="Nambeesan S."/>
            <person name="Nguyen T."/>
            <person name="Pegot-Espagnet P."/>
            <person name="Pouilly N."/>
            <person name="Raftis F."/>
            <person name="Sallet E."/>
            <person name="Schiex T."/>
            <person name="Thomas J."/>
            <person name="Vandecasteele C."/>
            <person name="Vares D."/>
            <person name="Vear F."/>
            <person name="Vautrin S."/>
            <person name="Crespi M."/>
            <person name="Mangin B."/>
            <person name="Burke J.M."/>
            <person name="Salse J."/>
            <person name="Munos S."/>
            <person name="Vincourt P."/>
            <person name="Rieseberg L.H."/>
            <person name="Langlade N.B."/>
        </authorList>
    </citation>
    <scope>NUCLEOTIDE SEQUENCE</scope>
    <source>
        <tissue evidence="1">Leaves</tissue>
    </source>
</reference>